<protein>
    <submittedName>
        <fullName evidence="1">Uncharacterized protein</fullName>
    </submittedName>
</protein>
<sequence>MSYKDTERERQNPVERIACPMCGWIRTVRAREYQRTTPYHKAGEPREVRFDKVDVEYAPIWRLDRLSGKGSRAGLYSSRCPI</sequence>
<dbReference type="AlphaFoldDB" id="X1VWN5"/>
<comment type="caution">
    <text evidence="1">The sequence shown here is derived from an EMBL/GenBank/DDBJ whole genome shotgun (WGS) entry which is preliminary data.</text>
</comment>
<dbReference type="EMBL" id="BARW01028774">
    <property type="protein sequence ID" value="GAJ15660.1"/>
    <property type="molecule type" value="Genomic_DNA"/>
</dbReference>
<organism evidence="1">
    <name type="scientific">marine sediment metagenome</name>
    <dbReference type="NCBI Taxonomy" id="412755"/>
    <lineage>
        <taxon>unclassified sequences</taxon>
        <taxon>metagenomes</taxon>
        <taxon>ecological metagenomes</taxon>
    </lineage>
</organism>
<name>X1VWN5_9ZZZZ</name>
<accession>X1VWN5</accession>
<proteinExistence type="predicted"/>
<gene>
    <name evidence="1" type="ORF">S12H4_46385</name>
</gene>
<evidence type="ECO:0000313" key="1">
    <source>
        <dbReference type="EMBL" id="GAJ15660.1"/>
    </source>
</evidence>
<reference evidence="1" key="1">
    <citation type="journal article" date="2014" name="Front. Microbiol.">
        <title>High frequency of phylogenetically diverse reductive dehalogenase-homologous genes in deep subseafloor sedimentary metagenomes.</title>
        <authorList>
            <person name="Kawai M."/>
            <person name="Futagami T."/>
            <person name="Toyoda A."/>
            <person name="Takaki Y."/>
            <person name="Nishi S."/>
            <person name="Hori S."/>
            <person name="Arai W."/>
            <person name="Tsubouchi T."/>
            <person name="Morono Y."/>
            <person name="Uchiyama I."/>
            <person name="Ito T."/>
            <person name="Fujiyama A."/>
            <person name="Inagaki F."/>
            <person name="Takami H."/>
        </authorList>
    </citation>
    <scope>NUCLEOTIDE SEQUENCE</scope>
    <source>
        <strain evidence="1">Expedition CK06-06</strain>
    </source>
</reference>